<name>G1WCR3_9BACT</name>
<organism evidence="2 3">
    <name type="scientific">Segatella oulorum F0390</name>
    <dbReference type="NCBI Taxonomy" id="702438"/>
    <lineage>
        <taxon>Bacteria</taxon>
        <taxon>Pseudomonadati</taxon>
        <taxon>Bacteroidota</taxon>
        <taxon>Bacteroidia</taxon>
        <taxon>Bacteroidales</taxon>
        <taxon>Prevotellaceae</taxon>
        <taxon>Segatella</taxon>
    </lineage>
</organism>
<dbReference type="eggNOG" id="COG1940">
    <property type="taxonomic scope" value="Bacteria"/>
</dbReference>
<dbReference type="SUPFAM" id="SSF53067">
    <property type="entry name" value="Actin-like ATPase domain"/>
    <property type="match status" value="1"/>
</dbReference>
<dbReference type="PANTHER" id="PTHR18964:SF149">
    <property type="entry name" value="BIFUNCTIONAL UDP-N-ACETYLGLUCOSAMINE 2-EPIMERASE_N-ACETYLMANNOSAMINE KINASE"/>
    <property type="match status" value="1"/>
</dbReference>
<dbReference type="Proteomes" id="UP000005141">
    <property type="component" value="Unassembled WGS sequence"/>
</dbReference>
<dbReference type="OrthoDB" id="9810372at2"/>
<protein>
    <recommendedName>
        <fullName evidence="4">ROK family protein</fullName>
    </recommendedName>
</protein>
<dbReference type="HOGENOM" id="CLU_036604_0_1_10"/>
<keyword evidence="3" id="KW-1185">Reference proteome</keyword>
<dbReference type="Gene3D" id="3.30.420.40">
    <property type="match status" value="2"/>
</dbReference>
<dbReference type="EMBL" id="ADGI01000052">
    <property type="protein sequence ID" value="EGV30413.1"/>
    <property type="molecule type" value="Genomic_DNA"/>
</dbReference>
<dbReference type="InterPro" id="IPR000600">
    <property type="entry name" value="ROK"/>
</dbReference>
<evidence type="ECO:0000313" key="2">
    <source>
        <dbReference type="EMBL" id="EGV30413.1"/>
    </source>
</evidence>
<evidence type="ECO:0000313" key="3">
    <source>
        <dbReference type="Proteomes" id="UP000005141"/>
    </source>
</evidence>
<dbReference type="AlphaFoldDB" id="G1WCR3"/>
<dbReference type="InterPro" id="IPR043129">
    <property type="entry name" value="ATPase_NBD"/>
</dbReference>
<dbReference type="Pfam" id="PF00480">
    <property type="entry name" value="ROK"/>
    <property type="match status" value="1"/>
</dbReference>
<comment type="similarity">
    <text evidence="1">Belongs to the ROK (NagC/XylR) family.</text>
</comment>
<sequence length="303" mass="31906">MKKQIIIGVDLGGTKIMTGAINQDGKVLGTPVKVPTEGTQPKEVILNKIVTSIAQVMADNAITTAQLQGIGIGSTGPLDSQAGMILECPQLPTLHFFPLRDAISQRFGVPVRLNNDANCLILGEALFGAGLGKRQIAGFTLGTGIGCALVFDGKIWNGATGTAGEIWCSPYGDGSIEDSISGHGVTAIYRGFSQKEATSLEVFKLAEQGDPLALATWEAFGKALAVPLAWTINLIDPEVVILGGSIAGAYRYFSAAMERELRQNICPVPAERTRVVCSTLGDHAGFVGAACLMLDNKSRETMQ</sequence>
<dbReference type="GeneID" id="95426215"/>
<evidence type="ECO:0008006" key="4">
    <source>
        <dbReference type="Google" id="ProtNLM"/>
    </source>
</evidence>
<dbReference type="CDD" id="cd23763">
    <property type="entry name" value="ASKHA_ATPase_ROK"/>
    <property type="match status" value="1"/>
</dbReference>
<reference evidence="2 3" key="1">
    <citation type="submission" date="2011-07" db="EMBL/GenBank/DDBJ databases">
        <title>The Genome Sequence of Prevotella oulorum F0390.</title>
        <authorList>
            <consortium name="The Broad Institute Genome Sequencing Platform"/>
            <consortium name="The Broad Institute Genome Sequencing Center for Infectious Disease"/>
            <person name="Earl A."/>
            <person name="Ward D."/>
            <person name="Feldgarden M."/>
            <person name="Gevers D."/>
            <person name="Izard J."/>
            <person name="Ganesan A."/>
            <person name="Baranova O.V."/>
            <person name="Blanton J.M."/>
            <person name="Tanner A.C."/>
            <person name="Dewhirst F.E."/>
            <person name="Young S.K."/>
            <person name="Zeng Q."/>
            <person name="Gargeya S."/>
            <person name="Fitzgerald M."/>
            <person name="Haas B."/>
            <person name="Abouelleil A."/>
            <person name="Alvarado L."/>
            <person name="Arachchi H.M."/>
            <person name="Berlin A."/>
            <person name="Brown A."/>
            <person name="Chapman S.B."/>
            <person name="Chen Z."/>
            <person name="Dunbar C."/>
            <person name="Freedman E."/>
            <person name="Gearin G."/>
            <person name="Gellesch M."/>
            <person name="Goldberg J."/>
            <person name="Griggs A."/>
            <person name="Gujja S."/>
            <person name="Heiman D."/>
            <person name="Howarth C."/>
            <person name="Larson L."/>
            <person name="Lui A."/>
            <person name="MacDonald P.J.P."/>
            <person name="Mehta T."/>
            <person name="Montmayeur A."/>
            <person name="Murphy C."/>
            <person name="Neiman D."/>
            <person name="Pearson M."/>
            <person name="Priest M."/>
            <person name="Roberts A."/>
            <person name="Saif S."/>
            <person name="Shea T."/>
            <person name="Shenoy N."/>
            <person name="Sisk P."/>
            <person name="Stolte C."/>
            <person name="Sykes S."/>
            <person name="Wortman J."/>
            <person name="Nusbaum C."/>
            <person name="Birren B."/>
        </authorList>
    </citation>
    <scope>NUCLEOTIDE SEQUENCE [LARGE SCALE GENOMIC DNA]</scope>
    <source>
        <strain evidence="2 3">F0390</strain>
    </source>
</reference>
<dbReference type="PATRIC" id="fig|702438.4.peg.1671"/>
<dbReference type="RefSeq" id="WP_004380663.1">
    <property type="nucleotide sequence ID" value="NZ_JH114216.1"/>
</dbReference>
<gene>
    <name evidence="2" type="ORF">HMPREF9431_01614</name>
</gene>
<proteinExistence type="inferred from homology"/>
<dbReference type="PANTHER" id="PTHR18964">
    <property type="entry name" value="ROK (REPRESSOR, ORF, KINASE) FAMILY"/>
    <property type="match status" value="1"/>
</dbReference>
<evidence type="ECO:0000256" key="1">
    <source>
        <dbReference type="ARBA" id="ARBA00006479"/>
    </source>
</evidence>
<comment type="caution">
    <text evidence="2">The sequence shown here is derived from an EMBL/GenBank/DDBJ whole genome shotgun (WGS) entry which is preliminary data.</text>
</comment>
<accession>G1WCR3</accession>